<organism evidence="3">
    <name type="scientific">marine metagenome</name>
    <dbReference type="NCBI Taxonomy" id="408172"/>
    <lineage>
        <taxon>unclassified sequences</taxon>
        <taxon>metagenomes</taxon>
        <taxon>ecological metagenomes</taxon>
    </lineage>
</organism>
<feature type="transmembrane region" description="Helical" evidence="1">
    <location>
        <begin position="12"/>
        <end position="29"/>
    </location>
</feature>
<name>A0A381NU60_9ZZZZ</name>
<accession>A0A381NU60</accession>
<keyword evidence="1" id="KW-1133">Transmembrane helix</keyword>
<gene>
    <name evidence="3" type="ORF">METZ01_LOCUS10954</name>
</gene>
<evidence type="ECO:0000259" key="2">
    <source>
        <dbReference type="Pfam" id="PF12081"/>
    </source>
</evidence>
<sequence length="548" mass="60960">MASGKETPRQKMINLMYLVFIAMLALNMSKEVLTTFGEIDAKVGKSTVNIKAKNGSDLDDLRKDAENDAANWAEAYGMVDEISSLANALDTYINNEVKFPITMKEDKYDQNRDGNTKDLIPDYEVMDNAKEYDELFFDGDKFTSVGDSLVMYIDRFREGSIVALDSLKEGIQPESVKDEIKALITEKFSTNDVIDGKGIEKAWLQYNFEHFPQIASTTKLTLMQENAQNVIARLIAAIRGETLTEITKANKQTAFAQGVDVFFTNQKLEGKVVLGKYDDNLFANRVTINGKEYEGPDVMEGGQVNLEKIGINVGGTPGEKSLKVKFEFDRFENKRDTTYVVEMDHKYAVVPSRANISNPDMYVVYKDLENILNISMAGVADSRLQILNPKTLKKKSDGVYVMKGEKGKKNKSGDNIVDIVVGVKGEGVTSRVTFEVLNIPDPIASFNGKPRVTKSSRKRIATSRIQASFADPKLAKALKLDIESFVVKIGTAQKKVTGSSSFPKSIRDAIVKNARKNSIITIKDIVCTSKKYPKKNFLPLPISMEVVD</sequence>
<dbReference type="InterPro" id="IPR022720">
    <property type="entry name" value="Motility-assoc_prot_GldM_N"/>
</dbReference>
<protein>
    <recommendedName>
        <fullName evidence="2">Gliding motility-associated protein GldM N-terminal domain-containing protein</fullName>
    </recommendedName>
</protein>
<proteinExistence type="predicted"/>
<keyword evidence="1" id="KW-0472">Membrane</keyword>
<keyword evidence="1" id="KW-0812">Transmembrane</keyword>
<feature type="domain" description="Gliding motility-associated protein GldM N-terminal" evidence="2">
    <location>
        <begin position="31"/>
        <end position="237"/>
    </location>
</feature>
<reference evidence="3" key="1">
    <citation type="submission" date="2018-05" db="EMBL/GenBank/DDBJ databases">
        <authorList>
            <person name="Lanie J.A."/>
            <person name="Ng W.-L."/>
            <person name="Kazmierczak K.M."/>
            <person name="Andrzejewski T.M."/>
            <person name="Davidsen T.M."/>
            <person name="Wayne K.J."/>
            <person name="Tettelin H."/>
            <person name="Glass J.I."/>
            <person name="Rusch D."/>
            <person name="Podicherti R."/>
            <person name="Tsui H.-C.T."/>
            <person name="Winkler M.E."/>
        </authorList>
    </citation>
    <scope>NUCLEOTIDE SEQUENCE</scope>
</reference>
<evidence type="ECO:0000313" key="3">
    <source>
        <dbReference type="EMBL" id="SUZ58100.1"/>
    </source>
</evidence>
<dbReference type="Pfam" id="PF12081">
    <property type="entry name" value="GldM_1st"/>
    <property type="match status" value="1"/>
</dbReference>
<dbReference type="AlphaFoldDB" id="A0A381NU60"/>
<dbReference type="EMBL" id="UINC01000597">
    <property type="protein sequence ID" value="SUZ58100.1"/>
    <property type="molecule type" value="Genomic_DNA"/>
</dbReference>
<evidence type="ECO:0000256" key="1">
    <source>
        <dbReference type="SAM" id="Phobius"/>
    </source>
</evidence>